<feature type="compositionally biased region" description="Polar residues" evidence="1">
    <location>
        <begin position="44"/>
        <end position="71"/>
    </location>
</feature>
<evidence type="ECO:0000313" key="3">
    <source>
        <dbReference type="Proteomes" id="UP000663827"/>
    </source>
</evidence>
<evidence type="ECO:0000256" key="1">
    <source>
        <dbReference type="SAM" id="MobiDB-lite"/>
    </source>
</evidence>
<accession>A0A8H3E7L0</accession>
<feature type="region of interest" description="Disordered" evidence="1">
    <location>
        <begin position="1"/>
        <end position="99"/>
    </location>
</feature>
<gene>
    <name evidence="2" type="ORF">RDB_LOCUS136002</name>
</gene>
<dbReference type="AlphaFoldDB" id="A0A8H3E7L0"/>
<dbReference type="Proteomes" id="UP000663827">
    <property type="component" value="Unassembled WGS sequence"/>
</dbReference>
<comment type="caution">
    <text evidence="2">The sequence shown here is derived from an EMBL/GenBank/DDBJ whole genome shotgun (WGS) entry which is preliminary data.</text>
</comment>
<dbReference type="EMBL" id="CAJNJQ010003427">
    <property type="protein sequence ID" value="CAE7198532.1"/>
    <property type="molecule type" value="Genomic_DNA"/>
</dbReference>
<name>A0A8H3E7L0_9AGAM</name>
<sequence>MNTAATSGSKRLPSLAFDHPPVNAKRVRATRVDDRVNHVRGSAHANQYSEQPRTPLHTHSTVFNTSRSWSMDTHPPPPLPPLQGASTIKRTQSNEKVRPTTCHRVACLLSRDWLDRCVHEHTNEYSPH</sequence>
<proteinExistence type="predicted"/>
<protein>
    <submittedName>
        <fullName evidence="2">Uncharacterized protein</fullName>
    </submittedName>
</protein>
<organism evidence="2 3">
    <name type="scientific">Rhizoctonia solani</name>
    <dbReference type="NCBI Taxonomy" id="456999"/>
    <lineage>
        <taxon>Eukaryota</taxon>
        <taxon>Fungi</taxon>
        <taxon>Dikarya</taxon>
        <taxon>Basidiomycota</taxon>
        <taxon>Agaricomycotina</taxon>
        <taxon>Agaricomycetes</taxon>
        <taxon>Cantharellales</taxon>
        <taxon>Ceratobasidiaceae</taxon>
        <taxon>Rhizoctonia</taxon>
    </lineage>
</organism>
<reference evidence="2" key="1">
    <citation type="submission" date="2021-01" db="EMBL/GenBank/DDBJ databases">
        <authorList>
            <person name="Kaushik A."/>
        </authorList>
    </citation>
    <scope>NUCLEOTIDE SEQUENCE</scope>
    <source>
        <strain evidence="2">AG5</strain>
    </source>
</reference>
<evidence type="ECO:0000313" key="2">
    <source>
        <dbReference type="EMBL" id="CAE7198532.1"/>
    </source>
</evidence>